<gene>
    <name evidence="2" type="ORF">PLOB_00044519</name>
</gene>
<evidence type="ECO:0000313" key="2">
    <source>
        <dbReference type="EMBL" id="CAH3145441.1"/>
    </source>
</evidence>
<name>A0ABN8PJU0_9CNID</name>
<dbReference type="InterPro" id="IPR045573">
    <property type="entry name" value="Fut8_N_cat"/>
</dbReference>
<proteinExistence type="predicted"/>
<dbReference type="EMBL" id="CALNXK010000076">
    <property type="protein sequence ID" value="CAH3145441.1"/>
    <property type="molecule type" value="Genomic_DNA"/>
</dbReference>
<reference evidence="2 3" key="1">
    <citation type="submission" date="2022-05" db="EMBL/GenBank/DDBJ databases">
        <authorList>
            <consortium name="Genoscope - CEA"/>
            <person name="William W."/>
        </authorList>
    </citation>
    <scope>NUCLEOTIDE SEQUENCE [LARGE SCALE GENOMIC DNA]</scope>
</reference>
<dbReference type="Gene3D" id="3.40.50.11350">
    <property type="match status" value="1"/>
</dbReference>
<feature type="domain" description="Alpha-(1,6)-fucosyltransferase N- and catalytic" evidence="1">
    <location>
        <begin position="226"/>
        <end position="371"/>
    </location>
</feature>
<evidence type="ECO:0000259" key="1">
    <source>
        <dbReference type="Pfam" id="PF19745"/>
    </source>
</evidence>
<comment type="caution">
    <text evidence="2">The sequence shown here is derived from an EMBL/GenBank/DDBJ whole genome shotgun (WGS) entry which is preliminary data.</text>
</comment>
<organism evidence="2 3">
    <name type="scientific">Porites lobata</name>
    <dbReference type="NCBI Taxonomy" id="104759"/>
    <lineage>
        <taxon>Eukaryota</taxon>
        <taxon>Metazoa</taxon>
        <taxon>Cnidaria</taxon>
        <taxon>Anthozoa</taxon>
        <taxon>Hexacorallia</taxon>
        <taxon>Scleractinia</taxon>
        <taxon>Fungiina</taxon>
        <taxon>Poritidae</taxon>
        <taxon>Porites</taxon>
    </lineage>
</organism>
<feature type="non-terminal residue" evidence="2">
    <location>
        <position position="1"/>
    </location>
</feature>
<accession>A0ABN8PJU0</accession>
<protein>
    <recommendedName>
        <fullName evidence="1">Alpha-(1,6)-fucosyltransferase N- and catalytic domain-containing protein</fullName>
    </recommendedName>
</protein>
<dbReference type="Pfam" id="PF19745">
    <property type="entry name" value="FUT8_N_cat"/>
    <property type="match status" value="1"/>
</dbReference>
<keyword evidence="3" id="KW-1185">Reference proteome</keyword>
<dbReference type="PANTHER" id="PTHR13132">
    <property type="entry name" value="ALPHA- 1,6 -FUCOSYLTRANSFERASE"/>
    <property type="match status" value="1"/>
</dbReference>
<dbReference type="Proteomes" id="UP001159405">
    <property type="component" value="Unassembled WGS sequence"/>
</dbReference>
<dbReference type="PANTHER" id="PTHR13132:SF29">
    <property type="entry name" value="ALPHA-(1,6)-FUCOSYLTRANSFERASE"/>
    <property type="match status" value="1"/>
</dbReference>
<sequence>SGKTCYLLLFRPDKNMLKMSTAMKTYNKSSIPTTERYQPTYTAPNICGQKWQSQYRALHEDIINNKREPKFLVYTCPWSNNGCCGYGNRVYALVSLFYLAVLTNRAFLIDWRAPRPLTLFLKPNNINWNFPVPRLETRKHYWRTGGEESKVRKGWLMRNTTAFVSWIGNENVLNYFDKPVEIATSILFFAHYGIRKNKYLMRQARKLKLRPILPGSRKFDMIGCAWDMLFRPTKRLQNALEITRKALRENAAFVIGIHIRLGDQQFGRNNTRVSNFQQFFSCAKKVERKTFNHYSNITKKKTRWFLATDNVLVKDYARKYYGKKVIMDNNNPEHLDFHKKNEKHSVEGMLGVLHDHYMLAESDYLILSESSFSNTAVGLGMHTSKTYTLGDKCDLNEDGPELKT</sequence>
<evidence type="ECO:0000313" key="3">
    <source>
        <dbReference type="Proteomes" id="UP001159405"/>
    </source>
</evidence>